<evidence type="ECO:0000256" key="3">
    <source>
        <dbReference type="ARBA" id="ARBA00022741"/>
    </source>
</evidence>
<dbReference type="SMART" id="SM00220">
    <property type="entry name" value="S_TKc"/>
    <property type="match status" value="1"/>
</dbReference>
<dbReference type="Gene3D" id="1.10.238.10">
    <property type="entry name" value="EF-hand"/>
    <property type="match status" value="1"/>
</dbReference>
<evidence type="ECO:0000256" key="5">
    <source>
        <dbReference type="ARBA" id="ARBA00022837"/>
    </source>
</evidence>
<dbReference type="InterPro" id="IPR011992">
    <property type="entry name" value="EF-hand-dom_pair"/>
</dbReference>
<dbReference type="InterPro" id="IPR050205">
    <property type="entry name" value="CDPK_Ser/Thr_kinases"/>
</dbReference>
<dbReference type="SUPFAM" id="SSF47473">
    <property type="entry name" value="EF-hand"/>
    <property type="match status" value="1"/>
</dbReference>
<dbReference type="CDD" id="cd05117">
    <property type="entry name" value="STKc_CAMK"/>
    <property type="match status" value="1"/>
</dbReference>
<dbReference type="EMBL" id="CAXHTA020000008">
    <property type="protein sequence ID" value="CAL5223476.1"/>
    <property type="molecule type" value="Genomic_DNA"/>
</dbReference>
<dbReference type="SMART" id="SM00054">
    <property type="entry name" value="EFh"/>
    <property type="match status" value="3"/>
</dbReference>
<evidence type="ECO:0000259" key="9">
    <source>
        <dbReference type="PROSITE" id="PS50222"/>
    </source>
</evidence>
<comment type="caution">
    <text evidence="10">The sequence shown here is derived from an EMBL/GenBank/DDBJ whole genome shotgun (WGS) entry which is preliminary data.</text>
</comment>
<keyword evidence="3" id="KW-0547">Nucleotide-binding</keyword>
<keyword evidence="5" id="KW-0106">Calcium</keyword>
<gene>
    <name evidence="10" type="primary">g5999</name>
    <name evidence="10" type="ORF">VP750_LOCUS5135</name>
</gene>
<accession>A0ABP1FWT3</accession>
<dbReference type="Pfam" id="PF00069">
    <property type="entry name" value="Pkinase"/>
    <property type="match status" value="1"/>
</dbReference>
<feature type="region of interest" description="Disordered" evidence="7">
    <location>
        <begin position="1"/>
        <end position="30"/>
    </location>
</feature>
<evidence type="ECO:0000256" key="4">
    <source>
        <dbReference type="ARBA" id="ARBA00022777"/>
    </source>
</evidence>
<reference evidence="10 11" key="1">
    <citation type="submission" date="2024-06" db="EMBL/GenBank/DDBJ databases">
        <authorList>
            <person name="Kraege A."/>
            <person name="Thomma B."/>
        </authorList>
    </citation>
    <scope>NUCLEOTIDE SEQUENCE [LARGE SCALE GENOMIC DNA]</scope>
</reference>
<dbReference type="PANTHER" id="PTHR24349">
    <property type="entry name" value="SERINE/THREONINE-PROTEIN KINASE"/>
    <property type="match status" value="1"/>
</dbReference>
<evidence type="ECO:0000256" key="7">
    <source>
        <dbReference type="SAM" id="MobiDB-lite"/>
    </source>
</evidence>
<dbReference type="Pfam" id="PF13499">
    <property type="entry name" value="EF-hand_7"/>
    <property type="match status" value="1"/>
</dbReference>
<dbReference type="Gene3D" id="3.30.200.20">
    <property type="entry name" value="Phosphorylase Kinase, domain 1"/>
    <property type="match status" value="1"/>
</dbReference>
<feature type="domain" description="EF-hand" evidence="9">
    <location>
        <begin position="442"/>
        <end position="477"/>
    </location>
</feature>
<evidence type="ECO:0000313" key="10">
    <source>
        <dbReference type="EMBL" id="CAL5223476.1"/>
    </source>
</evidence>
<sequence length="545" mass="60249">MEAYTQMPQSLAQRASGNRRTNALDAKRSAGAKPVLANGIPWEAGDPKAKYEFLDQLSHAGADSADIVYRVRDRKTSQSYACKRISKHQMDYAGSCLRVGANAGAGWTHEAQMLARCSAHPNIVTLHEVIEDTHYVYLVMEECEGGELFDLIVERGHLSERDAAVNARAILEVIRHCHSEGVLNRDMKPENLLLKHKHTCQGARCTMGNLRCVDFGSAAVLENGKLLSEMVGSSFYIAPEVLRGKYSAKVDIWSAGVIVYIMLSGLPPFWGPNTRECFNNILTAAPSLEGDLWDSVSEPGKDFIRRLLEKDAEARLTVEEALQHPWLSQDESAPAPLLSSVVVERLRSFTRTSRLERLLLNVAANQLTNKEIDRLADMFRALDYDSDGRLSAEDLRRGLGAVGSQMDSESVKKLASELDISGCGSVNLEEFITAAMDRKRALTSDMLTRVFSELDDDDDGELGPRVFCSALQGCHIEVEEEDVTKLMVEEGFCHEAEAIMRVDTFKRCLLHGVTVANEGVHSVPCSRNNTFDKDTCPVSPTARVN</sequence>
<dbReference type="Proteomes" id="UP001497392">
    <property type="component" value="Unassembled WGS sequence"/>
</dbReference>
<evidence type="ECO:0000313" key="11">
    <source>
        <dbReference type="Proteomes" id="UP001497392"/>
    </source>
</evidence>
<organism evidence="10 11">
    <name type="scientific">Coccomyxa viridis</name>
    <dbReference type="NCBI Taxonomy" id="1274662"/>
    <lineage>
        <taxon>Eukaryota</taxon>
        <taxon>Viridiplantae</taxon>
        <taxon>Chlorophyta</taxon>
        <taxon>core chlorophytes</taxon>
        <taxon>Trebouxiophyceae</taxon>
        <taxon>Trebouxiophyceae incertae sedis</taxon>
        <taxon>Coccomyxaceae</taxon>
        <taxon>Coccomyxa</taxon>
    </lineage>
</organism>
<dbReference type="PROSITE" id="PS50222">
    <property type="entry name" value="EF_HAND_2"/>
    <property type="match status" value="2"/>
</dbReference>
<protein>
    <submittedName>
        <fullName evidence="10">G5999 protein</fullName>
    </submittedName>
</protein>
<dbReference type="InterPro" id="IPR002048">
    <property type="entry name" value="EF_hand_dom"/>
</dbReference>
<evidence type="ECO:0000256" key="6">
    <source>
        <dbReference type="ARBA" id="ARBA00022840"/>
    </source>
</evidence>
<dbReference type="InterPro" id="IPR000719">
    <property type="entry name" value="Prot_kinase_dom"/>
</dbReference>
<proteinExistence type="predicted"/>
<dbReference type="InterPro" id="IPR011009">
    <property type="entry name" value="Kinase-like_dom_sf"/>
</dbReference>
<dbReference type="InterPro" id="IPR018247">
    <property type="entry name" value="EF_Hand_1_Ca_BS"/>
</dbReference>
<dbReference type="Gene3D" id="1.10.510.10">
    <property type="entry name" value="Transferase(Phosphotransferase) domain 1"/>
    <property type="match status" value="1"/>
</dbReference>
<dbReference type="PROSITE" id="PS50011">
    <property type="entry name" value="PROTEIN_KINASE_DOM"/>
    <property type="match status" value="1"/>
</dbReference>
<feature type="compositionally biased region" description="Polar residues" evidence="7">
    <location>
        <begin position="1"/>
        <end position="21"/>
    </location>
</feature>
<dbReference type="CDD" id="cd00051">
    <property type="entry name" value="EFh"/>
    <property type="match status" value="1"/>
</dbReference>
<feature type="domain" description="EF-hand" evidence="9">
    <location>
        <begin position="370"/>
        <end position="405"/>
    </location>
</feature>
<keyword evidence="2" id="KW-0808">Transferase</keyword>
<keyword evidence="4" id="KW-0418">Kinase</keyword>
<evidence type="ECO:0000259" key="8">
    <source>
        <dbReference type="PROSITE" id="PS50011"/>
    </source>
</evidence>
<keyword evidence="6" id="KW-0067">ATP-binding</keyword>
<evidence type="ECO:0000256" key="1">
    <source>
        <dbReference type="ARBA" id="ARBA00022527"/>
    </source>
</evidence>
<dbReference type="PROSITE" id="PS00018">
    <property type="entry name" value="EF_HAND_1"/>
    <property type="match status" value="1"/>
</dbReference>
<dbReference type="SUPFAM" id="SSF56112">
    <property type="entry name" value="Protein kinase-like (PK-like)"/>
    <property type="match status" value="1"/>
</dbReference>
<keyword evidence="1" id="KW-0723">Serine/threonine-protein kinase</keyword>
<evidence type="ECO:0000256" key="2">
    <source>
        <dbReference type="ARBA" id="ARBA00022679"/>
    </source>
</evidence>
<feature type="domain" description="Protein kinase" evidence="8">
    <location>
        <begin position="54"/>
        <end position="327"/>
    </location>
</feature>
<keyword evidence="11" id="KW-1185">Reference proteome</keyword>
<name>A0ABP1FWT3_9CHLO</name>